<evidence type="ECO:0000256" key="2">
    <source>
        <dbReference type="ARBA" id="ARBA00022679"/>
    </source>
</evidence>
<evidence type="ECO:0000259" key="10">
    <source>
        <dbReference type="PROSITE" id="PS51424"/>
    </source>
</evidence>
<evidence type="ECO:0000256" key="5">
    <source>
        <dbReference type="ARBA" id="ARBA00022777"/>
    </source>
</evidence>
<dbReference type="InterPro" id="IPR032171">
    <property type="entry name" value="COR-A"/>
</dbReference>
<keyword evidence="3" id="KW-0677">Repeat</keyword>
<dbReference type="PROSITE" id="PS51424">
    <property type="entry name" value="ROC"/>
    <property type="match status" value="1"/>
</dbReference>
<dbReference type="Gene3D" id="3.40.50.300">
    <property type="entry name" value="P-loop containing nucleotide triphosphate hydrolases"/>
    <property type="match status" value="1"/>
</dbReference>
<evidence type="ECO:0000256" key="6">
    <source>
        <dbReference type="ARBA" id="ARBA00022840"/>
    </source>
</evidence>
<evidence type="ECO:0000313" key="11">
    <source>
        <dbReference type="EMBL" id="CAG2231213.1"/>
    </source>
</evidence>
<dbReference type="Pfam" id="PF16095">
    <property type="entry name" value="COR-A"/>
    <property type="match status" value="1"/>
</dbReference>
<comment type="catalytic activity">
    <reaction evidence="7">
        <text>L-threonyl-[protein] + ATP = O-phospho-L-threonyl-[protein] + ADP + H(+)</text>
        <dbReference type="Rhea" id="RHEA:46608"/>
        <dbReference type="Rhea" id="RHEA-COMP:11060"/>
        <dbReference type="Rhea" id="RHEA-COMP:11605"/>
        <dbReference type="ChEBI" id="CHEBI:15378"/>
        <dbReference type="ChEBI" id="CHEBI:30013"/>
        <dbReference type="ChEBI" id="CHEBI:30616"/>
        <dbReference type="ChEBI" id="CHEBI:61977"/>
        <dbReference type="ChEBI" id="CHEBI:456216"/>
        <dbReference type="EC" id="2.7.11.1"/>
    </reaction>
</comment>
<organism evidence="11 12">
    <name type="scientific">Mytilus edulis</name>
    <name type="common">Blue mussel</name>
    <dbReference type="NCBI Taxonomy" id="6550"/>
    <lineage>
        <taxon>Eukaryota</taxon>
        <taxon>Metazoa</taxon>
        <taxon>Spiralia</taxon>
        <taxon>Lophotrochozoa</taxon>
        <taxon>Mollusca</taxon>
        <taxon>Bivalvia</taxon>
        <taxon>Autobranchia</taxon>
        <taxon>Pteriomorphia</taxon>
        <taxon>Mytilida</taxon>
        <taxon>Mytiloidea</taxon>
        <taxon>Mytilidae</taxon>
        <taxon>Mytilinae</taxon>
        <taxon>Mytilus</taxon>
    </lineage>
</organism>
<reference evidence="11" key="1">
    <citation type="submission" date="2021-03" db="EMBL/GenBank/DDBJ databases">
        <authorList>
            <person name="Bekaert M."/>
        </authorList>
    </citation>
    <scope>NUCLEOTIDE SEQUENCE</scope>
</reference>
<dbReference type="GO" id="GO:0016301">
    <property type="term" value="F:kinase activity"/>
    <property type="evidence" value="ECO:0007669"/>
    <property type="project" value="UniProtKB-KW"/>
</dbReference>
<dbReference type="InterPro" id="IPR020859">
    <property type="entry name" value="ROC"/>
</dbReference>
<keyword evidence="4" id="KW-0547">Nucleotide-binding</keyword>
<dbReference type="InterPro" id="IPR027417">
    <property type="entry name" value="P-loop_NTPase"/>
</dbReference>
<accession>A0A8S3TI41</accession>
<comment type="catalytic activity">
    <reaction evidence="8">
        <text>L-seryl-[protein] + ATP = O-phospho-L-seryl-[protein] + ADP + H(+)</text>
        <dbReference type="Rhea" id="RHEA:17989"/>
        <dbReference type="Rhea" id="RHEA-COMP:9863"/>
        <dbReference type="Rhea" id="RHEA-COMP:11604"/>
        <dbReference type="ChEBI" id="CHEBI:15378"/>
        <dbReference type="ChEBI" id="CHEBI:29999"/>
        <dbReference type="ChEBI" id="CHEBI:30616"/>
        <dbReference type="ChEBI" id="CHEBI:83421"/>
        <dbReference type="ChEBI" id="CHEBI:456216"/>
        <dbReference type="EC" id="2.7.11.1"/>
    </reaction>
</comment>
<proteinExistence type="predicted"/>
<evidence type="ECO:0000256" key="7">
    <source>
        <dbReference type="ARBA" id="ARBA00047899"/>
    </source>
</evidence>
<dbReference type="InterPro" id="IPR039788">
    <property type="entry name" value="NOL4/NOL4L"/>
</dbReference>
<evidence type="ECO:0000256" key="4">
    <source>
        <dbReference type="ARBA" id="ARBA00022741"/>
    </source>
</evidence>
<dbReference type="OrthoDB" id="537968at2759"/>
<evidence type="ECO:0000256" key="3">
    <source>
        <dbReference type="ARBA" id="ARBA00022737"/>
    </source>
</evidence>
<feature type="domain" description="Roc" evidence="10">
    <location>
        <begin position="49"/>
        <end position="356"/>
    </location>
</feature>
<evidence type="ECO:0000256" key="8">
    <source>
        <dbReference type="ARBA" id="ARBA00048679"/>
    </source>
</evidence>
<dbReference type="AlphaFoldDB" id="A0A8S3TI41"/>
<dbReference type="EMBL" id="CAJPWZ010002132">
    <property type="protein sequence ID" value="CAG2231213.1"/>
    <property type="molecule type" value="Genomic_DNA"/>
</dbReference>
<dbReference type="PANTHER" id="PTHR12449:SF18">
    <property type="entry name" value="DEATH DOMAIN-CONTAINING PROTEIN"/>
    <property type="match status" value="1"/>
</dbReference>
<dbReference type="SUPFAM" id="SSF52540">
    <property type="entry name" value="P-loop containing nucleoside triphosphate hydrolases"/>
    <property type="match status" value="1"/>
</dbReference>
<dbReference type="Gene3D" id="3.30.70.1390">
    <property type="entry name" value="ROC domain from the Parkinson's disease-associated leucine-rich repeat kinase 2"/>
    <property type="match status" value="1"/>
</dbReference>
<evidence type="ECO:0000313" key="12">
    <source>
        <dbReference type="Proteomes" id="UP000683360"/>
    </source>
</evidence>
<keyword evidence="12" id="KW-1185">Reference proteome</keyword>
<keyword evidence="6" id="KW-0067">ATP-binding</keyword>
<sequence>MSKTSPEVTPDTHLQEPAAPVVEDSKIPEQIKKMDHESIAIYLNALESGSERRRDINLIIVGKKSVGKTSLVRRLFGEELQSVKSTNGIEIHRRRCRINLSNWEWNKVLDTRLVKETSINNRILQSIVKELHQDKEKPKHDILEISSSDQISTDDNKGTITKNIEHDKEPQPKMNYQFAYPEITESPFSKLAKDELLSIIGSAVDLQDEDGYANLTVWDFAGDIEYYNTHQTFLNSEAIFLVVANLHDIDDTVSYGTFNFWMDTIHCYGSINNKTEAVLLEGAHNLLDPPVIAIGTHKDKFQDEEQCRKRLESYTDKIFKDSKLHLRSIHLISNTEDVEDAFEKLRNDIFATAKSTANWNREYPVKFIQMEKAINSELTIGKQIISFERLKELGEKIPLPITDNKELHLFLRYQHEIGNVIFFEDIPSYIILDPQWLANAFKCIVTAQQFQFELPHLQWDNFKKTGKMDPKLLEEIFKKQSADMRIHKEHILEVIENFLPPYLISNLIVSCLREYPLAVVKGEIGLFKDCCVFNIDRTGCAKFVLAKSSHMIQLQVWQWDEVDTEVNQAVLKVVEREINRIVNTRYKLKTVSFEKKWKCETTSFSFDTGFLEFDQVNDGENYYCEEHATVHKYKDYWSGEKSKASRRISSDQQNYVRMSMIVLEVLSGVLYDRLYIDTKTGEILDRDKLDITEMCKKYCALKINFPSKGFRKIEKVDEISTIEDTIGDDIQRIRVIRNEMQHSSVFALDDTRYQTLITIVHDMLTRFDQRNNPAGESYVKRLDEIRKMELETRSFEEIKERMKAGNLSDIFFMFEVQEQILNLERQITPRSNRNRWKRVQQ</sequence>
<dbReference type="Gene3D" id="1.10.10.10">
    <property type="entry name" value="Winged helix-like DNA-binding domain superfamily/Winged helix DNA-binding domain"/>
    <property type="match status" value="1"/>
</dbReference>
<evidence type="ECO:0000256" key="9">
    <source>
        <dbReference type="SAM" id="MobiDB-lite"/>
    </source>
</evidence>
<dbReference type="EC" id="2.7.11.1" evidence="1"/>
<keyword evidence="5" id="KW-0418">Kinase</keyword>
<gene>
    <name evidence="11" type="ORF">MEDL_44018</name>
</gene>
<dbReference type="InterPro" id="IPR036388">
    <property type="entry name" value="WH-like_DNA-bd_sf"/>
</dbReference>
<feature type="compositionally biased region" description="Polar residues" evidence="9">
    <location>
        <begin position="145"/>
        <end position="162"/>
    </location>
</feature>
<protein>
    <recommendedName>
        <fullName evidence="1">non-specific serine/threonine protein kinase</fullName>
        <ecNumber evidence="1">2.7.11.1</ecNumber>
    </recommendedName>
</protein>
<dbReference type="CDD" id="cd00882">
    <property type="entry name" value="Ras_like_GTPase"/>
    <property type="match status" value="1"/>
</dbReference>
<name>A0A8S3TI41_MYTED</name>
<dbReference type="Proteomes" id="UP000683360">
    <property type="component" value="Unassembled WGS sequence"/>
</dbReference>
<keyword evidence="2" id="KW-0808">Transferase</keyword>
<feature type="region of interest" description="Disordered" evidence="9">
    <location>
        <begin position="142"/>
        <end position="168"/>
    </location>
</feature>
<comment type="caution">
    <text evidence="11">The sequence shown here is derived from an EMBL/GenBank/DDBJ whole genome shotgun (WGS) entry which is preliminary data.</text>
</comment>
<dbReference type="PANTHER" id="PTHR12449">
    <property type="entry name" value="DEATH DOMAIN-CONTAINING PROTEIN"/>
    <property type="match status" value="1"/>
</dbReference>
<evidence type="ECO:0000256" key="1">
    <source>
        <dbReference type="ARBA" id="ARBA00012513"/>
    </source>
</evidence>
<dbReference type="GO" id="GO:0005524">
    <property type="term" value="F:ATP binding"/>
    <property type="evidence" value="ECO:0007669"/>
    <property type="project" value="UniProtKB-KW"/>
</dbReference>